<dbReference type="SUPFAM" id="SSF52540">
    <property type="entry name" value="P-loop containing nucleoside triphosphate hydrolases"/>
    <property type="match status" value="1"/>
</dbReference>
<keyword evidence="3" id="KW-0488">Methylation</keyword>
<dbReference type="GO" id="GO:0005886">
    <property type="term" value="C:plasma membrane"/>
    <property type="evidence" value="ECO:0007669"/>
    <property type="project" value="UniProtKB-SubCell"/>
</dbReference>
<evidence type="ECO:0000256" key="2">
    <source>
        <dbReference type="ARBA" id="ARBA00022475"/>
    </source>
</evidence>
<keyword evidence="4" id="KW-0547">Nucleotide-binding</keyword>
<dbReference type="Proteomes" id="UP000019118">
    <property type="component" value="Unassembled WGS sequence"/>
</dbReference>
<dbReference type="RefSeq" id="XP_019760125.1">
    <property type="nucleotide sequence ID" value="XM_019904566.2"/>
</dbReference>
<keyword evidence="2" id="KW-1003">Cell membrane</keyword>
<evidence type="ECO:0000256" key="7">
    <source>
        <dbReference type="ARBA" id="ARBA00023288"/>
    </source>
</evidence>
<accession>A0AAR5PGE4</accession>
<dbReference type="GO" id="GO:0003924">
    <property type="term" value="F:GTPase activity"/>
    <property type="evidence" value="ECO:0007669"/>
    <property type="project" value="InterPro"/>
</dbReference>
<keyword evidence="11" id="KW-1185">Reference proteome</keyword>
<reference evidence="10" key="2">
    <citation type="submission" date="2024-08" db="UniProtKB">
        <authorList>
            <consortium name="EnsemblMetazoa"/>
        </authorList>
    </citation>
    <scope>IDENTIFICATION</scope>
</reference>
<evidence type="ECO:0000256" key="6">
    <source>
        <dbReference type="ARBA" id="ARBA00023136"/>
    </source>
</evidence>
<dbReference type="InterPro" id="IPR005225">
    <property type="entry name" value="Small_GTP-bd"/>
</dbReference>
<dbReference type="EnsemblMetazoa" id="XM_019904566.1">
    <property type="protein sequence ID" value="XP_019760125.1"/>
    <property type="gene ID" value="LOC109537710"/>
</dbReference>
<evidence type="ECO:0000256" key="4">
    <source>
        <dbReference type="ARBA" id="ARBA00022741"/>
    </source>
</evidence>
<name>A0AAR5PGE4_DENPD</name>
<evidence type="ECO:0000313" key="10">
    <source>
        <dbReference type="EnsemblMetazoa" id="XP_019760125.1"/>
    </source>
</evidence>
<evidence type="ECO:0000313" key="11">
    <source>
        <dbReference type="Proteomes" id="UP000019118"/>
    </source>
</evidence>
<sequence>MNFSSCFTCFGTTTQNGKPVSNPKLTSNEQIRVTNPGSQCNSTAGTSSCSDSALASKNCYRLVMLGAARSGKTSLVSRFLGGKFYDSYTPTIENFHRKIYKIRGETYQLDILDTSGNHPFPAMRRLSFLTGELFVIVFSLDSRGSFDEAKKLRKEIIETKQNASNAKSGGSQKGKKCKPPIPMVFAGNKCDKEMRTVSADEVQMYCNSQGSYCTFVETSAKKNYQVDEVFYQLFAIATLPTEMAPNHQKRIDDIKMILYLDHFPRKVQNRKSRNAQRTNPRPIRCYVFACFNEHNFYSDVDHPLINVFCGRNSFVQDYGLPSFLCSTELQILNQLTTCSSHLDKS</sequence>
<dbReference type="GeneID" id="109537710"/>
<keyword evidence="8" id="KW-0636">Prenylation</keyword>
<dbReference type="InterPro" id="IPR001806">
    <property type="entry name" value="Small_GTPase"/>
</dbReference>
<dbReference type="PROSITE" id="PS51421">
    <property type="entry name" value="RAS"/>
    <property type="match status" value="1"/>
</dbReference>
<dbReference type="NCBIfam" id="TIGR00231">
    <property type="entry name" value="small_GTP"/>
    <property type="match status" value="1"/>
</dbReference>
<dbReference type="PANTHER" id="PTHR46149">
    <property type="entry name" value="MIP08469P"/>
    <property type="match status" value="1"/>
</dbReference>
<comment type="similarity">
    <text evidence="9">Belongs to the small GTPase superfamily. RasD family.</text>
</comment>
<proteinExistence type="inferred from homology"/>
<evidence type="ECO:0000256" key="3">
    <source>
        <dbReference type="ARBA" id="ARBA00022481"/>
    </source>
</evidence>
<dbReference type="PRINTS" id="PR00449">
    <property type="entry name" value="RASTRNSFRMNG"/>
</dbReference>
<evidence type="ECO:0000256" key="5">
    <source>
        <dbReference type="ARBA" id="ARBA00023134"/>
    </source>
</evidence>
<dbReference type="GO" id="GO:0031681">
    <property type="term" value="F:G-protein beta-subunit binding"/>
    <property type="evidence" value="ECO:0007669"/>
    <property type="project" value="TreeGrafter"/>
</dbReference>
<dbReference type="GO" id="GO:0005525">
    <property type="term" value="F:GTP binding"/>
    <property type="evidence" value="ECO:0007669"/>
    <property type="project" value="UniProtKB-KW"/>
</dbReference>
<keyword evidence="6" id="KW-0472">Membrane</keyword>
<organism evidence="10 11">
    <name type="scientific">Dendroctonus ponderosae</name>
    <name type="common">Mountain pine beetle</name>
    <dbReference type="NCBI Taxonomy" id="77166"/>
    <lineage>
        <taxon>Eukaryota</taxon>
        <taxon>Metazoa</taxon>
        <taxon>Ecdysozoa</taxon>
        <taxon>Arthropoda</taxon>
        <taxon>Hexapoda</taxon>
        <taxon>Insecta</taxon>
        <taxon>Pterygota</taxon>
        <taxon>Neoptera</taxon>
        <taxon>Endopterygota</taxon>
        <taxon>Coleoptera</taxon>
        <taxon>Polyphaga</taxon>
        <taxon>Cucujiformia</taxon>
        <taxon>Curculionidae</taxon>
        <taxon>Scolytinae</taxon>
        <taxon>Dendroctonus</taxon>
    </lineage>
</organism>
<dbReference type="PANTHER" id="PTHR46149:SF3">
    <property type="entry name" value="MIP08469P"/>
    <property type="match status" value="1"/>
</dbReference>
<dbReference type="InterPro" id="IPR027417">
    <property type="entry name" value="P-loop_NTPase"/>
</dbReference>
<keyword evidence="5" id="KW-0342">GTP-binding</keyword>
<dbReference type="PROSITE" id="PS51419">
    <property type="entry name" value="RAB"/>
    <property type="match status" value="1"/>
</dbReference>
<protein>
    <recommendedName>
        <fullName evidence="12">GTP-binding protein Rhes</fullName>
    </recommendedName>
</protein>
<dbReference type="Gene3D" id="3.40.50.300">
    <property type="entry name" value="P-loop containing nucleotide triphosphate hydrolases"/>
    <property type="match status" value="1"/>
</dbReference>
<keyword evidence="7" id="KW-0449">Lipoprotein</keyword>
<dbReference type="KEGG" id="dpa:109537710"/>
<dbReference type="FunFam" id="3.40.50.300:FF:000475">
    <property type="entry name" value="GTP-binding protein Rhes"/>
    <property type="match status" value="1"/>
</dbReference>
<evidence type="ECO:0000256" key="9">
    <source>
        <dbReference type="ARBA" id="ARBA00038061"/>
    </source>
</evidence>
<dbReference type="AlphaFoldDB" id="A0AAR5PGE4"/>
<evidence type="ECO:0000256" key="1">
    <source>
        <dbReference type="ARBA" id="ARBA00004193"/>
    </source>
</evidence>
<dbReference type="SMART" id="SM00173">
    <property type="entry name" value="RAS"/>
    <property type="match status" value="1"/>
</dbReference>
<dbReference type="InterPro" id="IPR052236">
    <property type="entry name" value="Small_GTPase_RasD"/>
</dbReference>
<dbReference type="GO" id="GO:0007165">
    <property type="term" value="P:signal transduction"/>
    <property type="evidence" value="ECO:0007669"/>
    <property type="project" value="TreeGrafter"/>
</dbReference>
<comment type="subcellular location">
    <subcellularLocation>
        <location evidence="1">Cell membrane</location>
        <topology evidence="1">Lipid-anchor</topology>
    </subcellularLocation>
</comment>
<evidence type="ECO:0000256" key="8">
    <source>
        <dbReference type="ARBA" id="ARBA00023289"/>
    </source>
</evidence>
<evidence type="ECO:0008006" key="12">
    <source>
        <dbReference type="Google" id="ProtNLM"/>
    </source>
</evidence>
<dbReference type="SMART" id="SM00174">
    <property type="entry name" value="RHO"/>
    <property type="match status" value="1"/>
</dbReference>
<dbReference type="Pfam" id="PF00071">
    <property type="entry name" value="Ras"/>
    <property type="match status" value="1"/>
</dbReference>
<dbReference type="SMART" id="SM00175">
    <property type="entry name" value="RAB"/>
    <property type="match status" value="1"/>
</dbReference>
<reference evidence="11" key="1">
    <citation type="journal article" date="2013" name="Genome Biol.">
        <title>Draft genome of the mountain pine beetle, Dendroctonus ponderosae Hopkins, a major forest pest.</title>
        <authorList>
            <person name="Keeling C.I."/>
            <person name="Yuen M.M."/>
            <person name="Liao N.Y."/>
            <person name="Docking T.R."/>
            <person name="Chan S.K."/>
            <person name="Taylor G.A."/>
            <person name="Palmquist D.L."/>
            <person name="Jackman S.D."/>
            <person name="Nguyen A."/>
            <person name="Li M."/>
            <person name="Henderson H."/>
            <person name="Janes J.K."/>
            <person name="Zhao Y."/>
            <person name="Pandoh P."/>
            <person name="Moore R."/>
            <person name="Sperling F.A."/>
            <person name="Huber D.P."/>
            <person name="Birol I."/>
            <person name="Jones S.J."/>
            <person name="Bohlmann J."/>
        </authorList>
    </citation>
    <scope>NUCLEOTIDE SEQUENCE</scope>
</reference>